<dbReference type="InterPro" id="IPR003795">
    <property type="entry name" value="DUF192"/>
</dbReference>
<dbReference type="PANTHER" id="PTHR37953">
    <property type="entry name" value="UPF0127 PROTEIN MJ1496"/>
    <property type="match status" value="1"/>
</dbReference>
<dbReference type="RefSeq" id="WP_318646895.1">
    <property type="nucleotide sequence ID" value="NZ_CP137852.1"/>
</dbReference>
<dbReference type="Pfam" id="PF02643">
    <property type="entry name" value="DUF192"/>
    <property type="match status" value="1"/>
</dbReference>
<dbReference type="PANTHER" id="PTHR37953:SF1">
    <property type="entry name" value="UPF0127 PROTEIN MJ1496"/>
    <property type="match status" value="1"/>
</dbReference>
<evidence type="ECO:0000313" key="3">
    <source>
        <dbReference type="Proteomes" id="UP001305521"/>
    </source>
</evidence>
<evidence type="ECO:0000256" key="1">
    <source>
        <dbReference type="SAM" id="SignalP"/>
    </source>
</evidence>
<feature type="chain" id="PRO_5046723785" evidence="1">
    <location>
        <begin position="19"/>
        <end position="157"/>
    </location>
</feature>
<feature type="signal peptide" evidence="1">
    <location>
        <begin position="1"/>
        <end position="18"/>
    </location>
</feature>
<proteinExistence type="predicted"/>
<accession>A0ABZ0PBZ2</accession>
<sequence>MKRLLLALALILPGLASAQPGVDRPQPRLAEEPMVIVTRDGTRHAFRAEMALQSAEQMIGMMFRTTMAPDEAMIFDWGAPRESSMWMRNTLIPLDMLFVAADGRIHRIHERAVPQSLATIDSRGPVRATIEVPGGTAERLNLRVGDRVLQRIFGNAP</sequence>
<evidence type="ECO:0000313" key="2">
    <source>
        <dbReference type="EMBL" id="WPB82913.1"/>
    </source>
</evidence>
<dbReference type="Proteomes" id="UP001305521">
    <property type="component" value="Chromosome"/>
</dbReference>
<dbReference type="InterPro" id="IPR038695">
    <property type="entry name" value="Saro_0823-like_sf"/>
</dbReference>
<protein>
    <submittedName>
        <fullName evidence="2">DUF192 domain-containing protein</fullName>
    </submittedName>
</protein>
<name>A0ABZ0PBZ2_9PROT</name>
<keyword evidence="1" id="KW-0732">Signal</keyword>
<keyword evidence="3" id="KW-1185">Reference proteome</keyword>
<reference evidence="2 3" key="1">
    <citation type="submission" date="2023-11" db="EMBL/GenBank/DDBJ databases">
        <title>Arctic aerobic anoxygenic photoheterotroph Sediminicoccus rosea KRV36 adapts its photosynthesis to long days of polar summer.</title>
        <authorList>
            <person name="Tomasch J."/>
            <person name="Kopejtka K."/>
            <person name="Bily T."/>
            <person name="Gardiner A.T."/>
            <person name="Gardian Z."/>
            <person name="Shivaramu S."/>
            <person name="Koblizek M."/>
            <person name="Engelhardt F."/>
            <person name="Kaftan D."/>
        </authorList>
    </citation>
    <scope>NUCLEOTIDE SEQUENCE [LARGE SCALE GENOMIC DNA]</scope>
    <source>
        <strain evidence="2 3">R-30</strain>
    </source>
</reference>
<dbReference type="EMBL" id="CP137852">
    <property type="protein sequence ID" value="WPB82913.1"/>
    <property type="molecule type" value="Genomic_DNA"/>
</dbReference>
<gene>
    <name evidence="2" type="ORF">R9Z33_12435</name>
</gene>
<dbReference type="Gene3D" id="2.60.120.1140">
    <property type="entry name" value="Protein of unknown function DUF192"/>
    <property type="match status" value="1"/>
</dbReference>
<organism evidence="2 3">
    <name type="scientific">Sediminicoccus rosea</name>
    <dbReference type="NCBI Taxonomy" id="1225128"/>
    <lineage>
        <taxon>Bacteria</taxon>
        <taxon>Pseudomonadati</taxon>
        <taxon>Pseudomonadota</taxon>
        <taxon>Alphaproteobacteria</taxon>
        <taxon>Acetobacterales</taxon>
        <taxon>Roseomonadaceae</taxon>
        <taxon>Sediminicoccus</taxon>
    </lineage>
</organism>